<proteinExistence type="predicted"/>
<feature type="region of interest" description="Disordered" evidence="1">
    <location>
        <begin position="373"/>
        <end position="481"/>
    </location>
</feature>
<feature type="compositionally biased region" description="Polar residues" evidence="1">
    <location>
        <begin position="386"/>
        <end position="395"/>
    </location>
</feature>
<gene>
    <name evidence="2" type="ORF">OOU_Y34scaffold00163g26</name>
</gene>
<accession>A0AA97P741</accession>
<feature type="compositionally biased region" description="Polar residues" evidence="1">
    <location>
        <begin position="437"/>
        <end position="481"/>
    </location>
</feature>
<dbReference type="AlphaFoldDB" id="A0AA97P741"/>
<evidence type="ECO:0000256" key="1">
    <source>
        <dbReference type="SAM" id="MobiDB-lite"/>
    </source>
</evidence>
<sequence length="481" mass="53352">MSPQTNIKTSWLSRIKRYGGCLVLDCCRPSKAIKPYEGELWPNPENFHWSHKDRRFDCTPIEAGPVQTQPRPSSNMRVPSQLSALPVRVMIPTHPRLSQDLPPLPLPEPPVKIRSSIEPSQLFAERDGAASRSSSRLSSSTAGSKSSSRRSANEDERFERLNRKFLGASIIDEVLGIFDKASNMPYAVCGMAALAAWGYTLDKPRHITIMVPPYCRDTMTGWAKTVPQFETFASRPDVIGVQTSDGTIVRINITYPDAADGVWEDYFKTNRVQLHGIGAFAEVLRLSKLLNQTAVSYMDALELEDAELMGFISSDILWILWRIARGLAQGEENVKPLNPTEIPSVMDRTFWDSFVGTHPEASERFAAAGLHSRFQPSGDVRPSMHSVPQPSNPYWQPSPPTVETVDPMTGSSRTSMPTRTESASTVRLTPAEKLKQRFQQPRRQTATNGNGQPHTSRASCPASRNGSNSMAQASGPFRQSL</sequence>
<dbReference type="Proteomes" id="UP000011086">
    <property type="component" value="Unassembled WGS sequence"/>
</dbReference>
<organism evidence="2">
    <name type="scientific">Pyricularia oryzae (strain Y34)</name>
    <name type="common">Rice blast fungus</name>
    <name type="synonym">Magnaporthe oryzae</name>
    <dbReference type="NCBI Taxonomy" id="1143189"/>
    <lineage>
        <taxon>Eukaryota</taxon>
        <taxon>Fungi</taxon>
        <taxon>Dikarya</taxon>
        <taxon>Ascomycota</taxon>
        <taxon>Pezizomycotina</taxon>
        <taxon>Sordariomycetes</taxon>
        <taxon>Sordariomycetidae</taxon>
        <taxon>Magnaporthales</taxon>
        <taxon>Pyriculariaceae</taxon>
        <taxon>Pyricularia</taxon>
    </lineage>
</organism>
<feature type="compositionally biased region" description="Low complexity" evidence="1">
    <location>
        <begin position="130"/>
        <end position="150"/>
    </location>
</feature>
<dbReference type="EMBL" id="JH793607">
    <property type="protein sequence ID" value="ELQ43228.1"/>
    <property type="molecule type" value="Genomic_DNA"/>
</dbReference>
<evidence type="ECO:0000313" key="2">
    <source>
        <dbReference type="EMBL" id="ELQ43228.1"/>
    </source>
</evidence>
<reference evidence="2" key="1">
    <citation type="journal article" date="2012" name="PLoS Genet.">
        <title>Comparative analysis of the genomes of two field isolates of the rice blast fungus Magnaporthe oryzae.</title>
        <authorList>
            <person name="Xue M."/>
            <person name="Yang J."/>
            <person name="Li Z."/>
            <person name="Hu S."/>
            <person name="Yao N."/>
            <person name="Dean R.A."/>
            <person name="Zhao W."/>
            <person name="Shen M."/>
            <person name="Zhang H."/>
            <person name="Li C."/>
            <person name="Liu L."/>
            <person name="Cao L."/>
            <person name="Xu X."/>
            <person name="Xing Y."/>
            <person name="Hsiang T."/>
            <person name="Zhang Z."/>
            <person name="Xu J.R."/>
            <person name="Peng Y.L."/>
        </authorList>
    </citation>
    <scope>NUCLEOTIDE SEQUENCE</scope>
    <source>
        <strain evidence="2">Y34</strain>
    </source>
</reference>
<feature type="region of interest" description="Disordered" evidence="1">
    <location>
        <begin position="123"/>
        <end position="156"/>
    </location>
</feature>
<feature type="compositionally biased region" description="Polar residues" evidence="1">
    <location>
        <begin position="409"/>
        <end position="427"/>
    </location>
</feature>
<name>A0AA97P741_PYRO3</name>
<protein>
    <submittedName>
        <fullName evidence="2">Uncharacterized protein</fullName>
    </submittedName>
</protein>